<dbReference type="PANTHER" id="PTHR42878:SF15">
    <property type="entry name" value="BACTERIOPHYTOCHROME"/>
    <property type="match status" value="1"/>
</dbReference>
<feature type="transmembrane region" description="Helical" evidence="10">
    <location>
        <begin position="290"/>
        <end position="311"/>
    </location>
</feature>
<evidence type="ECO:0000256" key="7">
    <source>
        <dbReference type="ARBA" id="ARBA00022989"/>
    </source>
</evidence>
<keyword evidence="8 10" id="KW-0472">Membrane</keyword>
<reference evidence="13 14" key="1">
    <citation type="submission" date="2019-11" db="EMBL/GenBank/DDBJ databases">
        <authorList>
            <person name="Khan S.A."/>
            <person name="Jeon C.O."/>
            <person name="Chun B.H."/>
        </authorList>
    </citation>
    <scope>NUCLEOTIDE SEQUENCE [LARGE SCALE GENOMIC DNA]</scope>
    <source>
        <strain evidence="13 14">IMCC 1097</strain>
    </source>
</reference>
<dbReference type="PRINTS" id="PR00344">
    <property type="entry name" value="BCTRLSENSOR"/>
</dbReference>
<dbReference type="InterPro" id="IPR036097">
    <property type="entry name" value="HisK_dim/P_sf"/>
</dbReference>
<evidence type="ECO:0000256" key="8">
    <source>
        <dbReference type="ARBA" id="ARBA00023136"/>
    </source>
</evidence>
<dbReference type="GO" id="GO:0016020">
    <property type="term" value="C:membrane"/>
    <property type="evidence" value="ECO:0007669"/>
    <property type="project" value="UniProtKB-SubCell"/>
</dbReference>
<keyword evidence="7 10" id="KW-1133">Transmembrane helix</keyword>
<dbReference type="Gene3D" id="1.10.287.130">
    <property type="match status" value="1"/>
</dbReference>
<comment type="catalytic activity">
    <reaction evidence="1">
        <text>ATP + protein L-histidine = ADP + protein N-phospho-L-histidine.</text>
        <dbReference type="EC" id="2.7.13.3"/>
    </reaction>
</comment>
<evidence type="ECO:0000256" key="3">
    <source>
        <dbReference type="ARBA" id="ARBA00012438"/>
    </source>
</evidence>
<keyword evidence="6" id="KW-0418">Kinase</keyword>
<dbReference type="InterPro" id="IPR005467">
    <property type="entry name" value="His_kinase_dom"/>
</dbReference>
<dbReference type="InterPro" id="IPR050351">
    <property type="entry name" value="BphY/WalK/GraS-like"/>
</dbReference>
<evidence type="ECO:0000259" key="12">
    <source>
        <dbReference type="PROSITE" id="PS50839"/>
    </source>
</evidence>
<dbReference type="InterPro" id="IPR036890">
    <property type="entry name" value="HATPase_C_sf"/>
</dbReference>
<dbReference type="GO" id="GO:0030295">
    <property type="term" value="F:protein kinase activator activity"/>
    <property type="evidence" value="ECO:0007669"/>
    <property type="project" value="TreeGrafter"/>
</dbReference>
<dbReference type="KEGG" id="llp:GH975_06730"/>
<dbReference type="Proteomes" id="UP000388235">
    <property type="component" value="Chromosome"/>
</dbReference>
<dbReference type="PROSITE" id="PS50839">
    <property type="entry name" value="CHASE"/>
    <property type="match status" value="1"/>
</dbReference>
<dbReference type="InterPro" id="IPR004358">
    <property type="entry name" value="Sig_transdc_His_kin-like_C"/>
</dbReference>
<evidence type="ECO:0000313" key="14">
    <source>
        <dbReference type="Proteomes" id="UP000388235"/>
    </source>
</evidence>
<evidence type="ECO:0000256" key="1">
    <source>
        <dbReference type="ARBA" id="ARBA00000085"/>
    </source>
</evidence>
<gene>
    <name evidence="13" type="ORF">GH975_06730</name>
</gene>
<accession>A0A5Q2QGY6</accession>
<keyword evidence="5 10" id="KW-0812">Transmembrane</keyword>
<dbReference type="RefSeq" id="WP_153713789.1">
    <property type="nucleotide sequence ID" value="NZ_CP045871.1"/>
</dbReference>
<dbReference type="SMART" id="SM01079">
    <property type="entry name" value="CHASE"/>
    <property type="match status" value="1"/>
</dbReference>
<comment type="subcellular location">
    <subcellularLocation>
        <location evidence="2">Membrane</location>
    </subcellularLocation>
</comment>
<dbReference type="PANTHER" id="PTHR42878">
    <property type="entry name" value="TWO-COMPONENT HISTIDINE KINASE"/>
    <property type="match status" value="1"/>
</dbReference>
<evidence type="ECO:0000256" key="4">
    <source>
        <dbReference type="ARBA" id="ARBA00022679"/>
    </source>
</evidence>
<dbReference type="GO" id="GO:0007234">
    <property type="term" value="P:osmosensory signaling via phosphorelay pathway"/>
    <property type="evidence" value="ECO:0007669"/>
    <property type="project" value="TreeGrafter"/>
</dbReference>
<protein>
    <recommendedName>
        <fullName evidence="3">histidine kinase</fullName>
        <ecNumber evidence="3">2.7.13.3</ecNumber>
    </recommendedName>
</protein>
<dbReference type="Gene3D" id="3.30.565.10">
    <property type="entry name" value="Histidine kinase-like ATPase, C-terminal domain"/>
    <property type="match status" value="1"/>
</dbReference>
<dbReference type="InterPro" id="IPR006189">
    <property type="entry name" value="CHASE_dom"/>
</dbReference>
<evidence type="ECO:0000256" key="2">
    <source>
        <dbReference type="ARBA" id="ARBA00004370"/>
    </source>
</evidence>
<dbReference type="EMBL" id="CP045871">
    <property type="protein sequence ID" value="QGG80285.1"/>
    <property type="molecule type" value="Genomic_DNA"/>
</dbReference>
<proteinExistence type="predicted"/>
<dbReference type="SMART" id="SM00387">
    <property type="entry name" value="HATPase_c"/>
    <property type="match status" value="1"/>
</dbReference>
<dbReference type="SUPFAM" id="SSF47384">
    <property type="entry name" value="Homodimeric domain of signal transducing histidine kinase"/>
    <property type="match status" value="1"/>
</dbReference>
<dbReference type="SUPFAM" id="SSF55874">
    <property type="entry name" value="ATPase domain of HSP90 chaperone/DNA topoisomerase II/histidine kinase"/>
    <property type="match status" value="1"/>
</dbReference>
<keyword evidence="9" id="KW-0175">Coiled coil</keyword>
<evidence type="ECO:0000259" key="11">
    <source>
        <dbReference type="PROSITE" id="PS50109"/>
    </source>
</evidence>
<dbReference type="GO" id="GO:0000156">
    <property type="term" value="F:phosphorelay response regulator activity"/>
    <property type="evidence" value="ECO:0007669"/>
    <property type="project" value="TreeGrafter"/>
</dbReference>
<evidence type="ECO:0000256" key="5">
    <source>
        <dbReference type="ARBA" id="ARBA00022692"/>
    </source>
</evidence>
<evidence type="ECO:0000256" key="9">
    <source>
        <dbReference type="SAM" id="Coils"/>
    </source>
</evidence>
<dbReference type="CDD" id="cd00075">
    <property type="entry name" value="HATPase"/>
    <property type="match status" value="1"/>
</dbReference>
<dbReference type="Pfam" id="PF03924">
    <property type="entry name" value="CHASE"/>
    <property type="match status" value="1"/>
</dbReference>
<evidence type="ECO:0000256" key="10">
    <source>
        <dbReference type="SAM" id="Phobius"/>
    </source>
</evidence>
<dbReference type="EC" id="2.7.13.3" evidence="3"/>
<feature type="domain" description="CHASE" evidence="12">
    <location>
        <begin position="144"/>
        <end position="282"/>
    </location>
</feature>
<keyword evidence="4" id="KW-0808">Transferase</keyword>
<dbReference type="InterPro" id="IPR003594">
    <property type="entry name" value="HATPase_dom"/>
</dbReference>
<feature type="coiled-coil region" evidence="9">
    <location>
        <begin position="330"/>
        <end position="357"/>
    </location>
</feature>
<dbReference type="GO" id="GO:0000155">
    <property type="term" value="F:phosphorelay sensor kinase activity"/>
    <property type="evidence" value="ECO:0007669"/>
    <property type="project" value="InterPro"/>
</dbReference>
<dbReference type="InterPro" id="IPR042240">
    <property type="entry name" value="CHASE_sf"/>
</dbReference>
<feature type="domain" description="Histidine kinase" evidence="11">
    <location>
        <begin position="367"/>
        <end position="578"/>
    </location>
</feature>
<dbReference type="AlphaFoldDB" id="A0A5Q2QGY6"/>
<dbReference type="Gene3D" id="3.30.450.350">
    <property type="entry name" value="CHASE domain"/>
    <property type="match status" value="1"/>
</dbReference>
<dbReference type="Pfam" id="PF02518">
    <property type="entry name" value="HATPase_c"/>
    <property type="match status" value="1"/>
</dbReference>
<sequence length="585" mass="63920">MSFRFRNALRGSEVLLALLFIAAATALSVGFGSAQRQAAESRETTRVDALATRIHNDMVSRSFALAQVGRYFQSTAPVSYDEWARFVEPILDHFPELTGIAYVAVGEGPALERAVTLGQTQDPNFSIFELTAEGSRAVTRQAGPRAPVVYVSTDDRNTEALGLDLYREPARAELLKQISALRRFTLSEPLVLVDTAAPVAVLFGVPIVDGASISRFIVGAVQIDTLVTQILTGTGLNDSAIRIIDAERPDQTLYNGLAAADPANGVERHRTIQIGGRTWDISFNIAPVRIPLWVFLLWLVPSLLALTMLVISTQRRVQLAQTQAEVTRTVADSERLNQDLIKERAKLTESLDHINRKNRELESFAYVASHDLKAPLRGIRNVSAWLLEDLALLDLPASITEYNLRLTTLTQKMGDLLDGLLGFNRARLDDQQEPVDLNAMVAEIAADVDQSHGPFGLTCTELPTLQTRESALRRVLTELITNAVVHNSNAAPALQLTATPDADGLVFRLCDNGTAIPVQARDRVFEIFQTLHATGDRVAGLGLAVVRKLVSYHGGHIHIVDNTTTDGTCFEFSWPCTLAADSSEA</sequence>
<dbReference type="PROSITE" id="PS50109">
    <property type="entry name" value="HIS_KIN"/>
    <property type="match status" value="1"/>
</dbReference>
<evidence type="ECO:0000256" key="6">
    <source>
        <dbReference type="ARBA" id="ARBA00022777"/>
    </source>
</evidence>
<organism evidence="13 14">
    <name type="scientific">Litorivicinus lipolyticus</name>
    <dbReference type="NCBI Taxonomy" id="418701"/>
    <lineage>
        <taxon>Bacteria</taxon>
        <taxon>Pseudomonadati</taxon>
        <taxon>Pseudomonadota</taxon>
        <taxon>Gammaproteobacteria</taxon>
        <taxon>Oceanospirillales</taxon>
        <taxon>Litorivicinaceae</taxon>
        <taxon>Litorivicinus</taxon>
    </lineage>
</organism>
<name>A0A5Q2QGY6_9GAMM</name>
<dbReference type="OrthoDB" id="9808408at2"/>
<keyword evidence="14" id="KW-1185">Reference proteome</keyword>
<evidence type="ECO:0000313" key="13">
    <source>
        <dbReference type="EMBL" id="QGG80285.1"/>
    </source>
</evidence>